<evidence type="ECO:0000313" key="2">
    <source>
        <dbReference type="Proteomes" id="UP000199250"/>
    </source>
</evidence>
<proteinExistence type="predicted"/>
<evidence type="ECO:0000313" key="1">
    <source>
        <dbReference type="EMBL" id="SEI41773.1"/>
    </source>
</evidence>
<reference evidence="1 2" key="1">
    <citation type="submission" date="2016-10" db="EMBL/GenBank/DDBJ databases">
        <authorList>
            <person name="de Groot N.N."/>
        </authorList>
    </citation>
    <scope>NUCLEOTIDE SEQUENCE [LARGE SCALE GENOMIC DNA]</scope>
    <source>
        <strain evidence="1 2">DSM 373</strain>
    </source>
</reference>
<name>A0A1H6QDI7_9GAMM</name>
<organism evidence="1 2">
    <name type="scientific">Azotobacter beijerinckii</name>
    <dbReference type="NCBI Taxonomy" id="170623"/>
    <lineage>
        <taxon>Bacteria</taxon>
        <taxon>Pseudomonadati</taxon>
        <taxon>Pseudomonadota</taxon>
        <taxon>Gammaproteobacteria</taxon>
        <taxon>Pseudomonadales</taxon>
        <taxon>Pseudomonadaceae</taxon>
        <taxon>Azotobacter</taxon>
    </lineage>
</organism>
<accession>A0A1H6QDI7</accession>
<dbReference type="RefSeq" id="WP_090729110.1">
    <property type="nucleotide sequence ID" value="NZ_FNYQ01000002.1"/>
</dbReference>
<gene>
    <name evidence="1" type="ORF">SAMN04244572_00122</name>
</gene>
<dbReference type="Proteomes" id="UP000199250">
    <property type="component" value="Unassembled WGS sequence"/>
</dbReference>
<dbReference type="EMBL" id="FNYQ01000002">
    <property type="protein sequence ID" value="SEI41773.1"/>
    <property type="molecule type" value="Genomic_DNA"/>
</dbReference>
<dbReference type="AlphaFoldDB" id="A0A1H6QDI7"/>
<protein>
    <submittedName>
        <fullName evidence="1">Uncharacterized protein</fullName>
    </submittedName>
</protein>
<sequence length="74" mass="7673">MSMTITMPGQPLAEAMKKHVAGFLSAQGRSSAAIAAEDWEALRVAKIDQNHHAVGIALLVAASMDQVTGEGVGQ</sequence>